<dbReference type="OrthoDB" id="9978011at2"/>
<comment type="caution">
    <text evidence="2">The sequence shown here is derived from an EMBL/GenBank/DDBJ whole genome shotgun (WGS) entry which is preliminary data.</text>
</comment>
<keyword evidence="3" id="KW-1185">Reference proteome</keyword>
<accession>A0A366CTP8</accession>
<evidence type="ECO:0000313" key="2">
    <source>
        <dbReference type="EMBL" id="RBO79683.1"/>
    </source>
</evidence>
<dbReference type="RefSeq" id="WP_067508062.1">
    <property type="nucleotide sequence ID" value="NZ_CP107943.1"/>
</dbReference>
<dbReference type="AlphaFoldDB" id="A0A366CTP8"/>
<feature type="region of interest" description="Disordered" evidence="1">
    <location>
        <begin position="268"/>
        <end position="287"/>
    </location>
</feature>
<protein>
    <submittedName>
        <fullName evidence="2">Uncharacterized protein</fullName>
    </submittedName>
</protein>
<name>A0A366CTP8_9NOCA</name>
<dbReference type="Proteomes" id="UP000252586">
    <property type="component" value="Unassembled WGS sequence"/>
</dbReference>
<dbReference type="STRING" id="1210090.GCA_001613185_02497"/>
<organism evidence="2 3">
    <name type="scientific">Nocardia puris</name>
    <dbReference type="NCBI Taxonomy" id="208602"/>
    <lineage>
        <taxon>Bacteria</taxon>
        <taxon>Bacillati</taxon>
        <taxon>Actinomycetota</taxon>
        <taxon>Actinomycetes</taxon>
        <taxon>Mycobacteriales</taxon>
        <taxon>Nocardiaceae</taxon>
        <taxon>Nocardia</taxon>
    </lineage>
</organism>
<evidence type="ECO:0000313" key="3">
    <source>
        <dbReference type="Proteomes" id="UP000252586"/>
    </source>
</evidence>
<dbReference type="EMBL" id="QNRE01000034">
    <property type="protein sequence ID" value="RBO79683.1"/>
    <property type="molecule type" value="Genomic_DNA"/>
</dbReference>
<reference evidence="2 3" key="1">
    <citation type="submission" date="2018-06" db="EMBL/GenBank/DDBJ databases">
        <title>Genomic Encyclopedia of Type Strains, Phase IV (KMG-IV): sequencing the most valuable type-strain genomes for metagenomic binning, comparative biology and taxonomic classification.</title>
        <authorList>
            <person name="Goeker M."/>
        </authorList>
    </citation>
    <scope>NUCLEOTIDE SEQUENCE [LARGE SCALE GENOMIC DNA]</scope>
    <source>
        <strain evidence="2 3">DSM 44599</strain>
    </source>
</reference>
<proteinExistence type="predicted"/>
<gene>
    <name evidence="2" type="ORF">DFR74_1349</name>
</gene>
<feature type="compositionally biased region" description="Polar residues" evidence="1">
    <location>
        <begin position="278"/>
        <end position="287"/>
    </location>
</feature>
<sequence length="287" mass="31945">MDYDALAARWRGFEAATNIYRVDPRVDPLDDLDALAERAGLKRDSSRSWTEFGPLLELEDESRLVTVYRPSRAVQYVDRDRWQVDDGESNLDISDADAIDAAVRAVDHLDLADGEVFTPERVTRLHVASAEIGGEPAYPRVIDAGVILARELDGVPVLGQGGCLVVYLDAKHELTGFERTARRIAGIHEPVRALRTLDDVLGEVEDYWHLSRDSGFLVRDAHFGYLEFGRLQEQEYIQPVYTLDLRLPDQDNEETRTVQHVVPAAVNGVGPLMPQATGPESGTRPTG</sequence>
<evidence type="ECO:0000256" key="1">
    <source>
        <dbReference type="SAM" id="MobiDB-lite"/>
    </source>
</evidence>